<evidence type="ECO:0000259" key="3">
    <source>
        <dbReference type="Pfam" id="PF01478"/>
    </source>
</evidence>
<dbReference type="InterPro" id="IPR000045">
    <property type="entry name" value="Prepilin_IV_endopep_pep"/>
</dbReference>
<feature type="transmembrane region" description="Helical" evidence="2">
    <location>
        <begin position="54"/>
        <end position="77"/>
    </location>
</feature>
<dbReference type="InterPro" id="IPR050882">
    <property type="entry name" value="Prepilin_peptidase/N-MTase"/>
</dbReference>
<protein>
    <submittedName>
        <fullName evidence="4">Prepilin peptidase CpaA</fullName>
    </submittedName>
</protein>
<dbReference type="GO" id="GO:0005886">
    <property type="term" value="C:plasma membrane"/>
    <property type="evidence" value="ECO:0007669"/>
    <property type="project" value="TreeGrafter"/>
</dbReference>
<dbReference type="OrthoDB" id="5508079at2"/>
<keyword evidence="2" id="KW-0812">Transmembrane</keyword>
<dbReference type="Pfam" id="PF01478">
    <property type="entry name" value="Peptidase_A24"/>
    <property type="match status" value="1"/>
</dbReference>
<evidence type="ECO:0000313" key="5">
    <source>
        <dbReference type="Proteomes" id="UP000252995"/>
    </source>
</evidence>
<dbReference type="RefSeq" id="WP_113861172.1">
    <property type="nucleotide sequence ID" value="NZ_QNRO01000001.1"/>
</dbReference>
<evidence type="ECO:0000313" key="4">
    <source>
        <dbReference type="EMBL" id="RBP34030.1"/>
    </source>
</evidence>
<reference evidence="4 5" key="1">
    <citation type="submission" date="2018-06" db="EMBL/GenBank/DDBJ databases">
        <title>Freshwater and sediment microbial communities from various areas in North America, analyzing microbe dynamics in response to fracking.</title>
        <authorList>
            <person name="Lamendella R."/>
        </authorList>
    </citation>
    <scope>NUCLEOTIDE SEQUENCE [LARGE SCALE GENOMIC DNA]</scope>
    <source>
        <strain evidence="4 5">114J</strain>
    </source>
</reference>
<evidence type="ECO:0000256" key="2">
    <source>
        <dbReference type="SAM" id="Phobius"/>
    </source>
</evidence>
<keyword evidence="2" id="KW-1133">Transmembrane helix</keyword>
<accession>A0A366GZL6</accession>
<dbReference type="AlphaFoldDB" id="A0A366GZL6"/>
<dbReference type="Proteomes" id="UP000252995">
    <property type="component" value="Unassembled WGS sequence"/>
</dbReference>
<dbReference type="EMBL" id="QNRO01000001">
    <property type="protein sequence ID" value="RBP34030.1"/>
    <property type="molecule type" value="Genomic_DNA"/>
</dbReference>
<feature type="transmembrane region" description="Helical" evidence="2">
    <location>
        <begin position="97"/>
        <end position="118"/>
    </location>
</feature>
<name>A0A366GZL6_9GAMM</name>
<dbReference type="GO" id="GO:0006465">
    <property type="term" value="P:signal peptide processing"/>
    <property type="evidence" value="ECO:0007669"/>
    <property type="project" value="TreeGrafter"/>
</dbReference>
<evidence type="ECO:0000256" key="1">
    <source>
        <dbReference type="ARBA" id="ARBA00005801"/>
    </source>
</evidence>
<dbReference type="Gene3D" id="1.20.120.1220">
    <property type="match status" value="1"/>
</dbReference>
<feature type="domain" description="Prepilin type IV endopeptidase peptidase" evidence="3">
    <location>
        <begin position="12"/>
        <end position="113"/>
    </location>
</feature>
<sequence length="172" mass="18320">MDQLSLLIATTLLFGLLGAVYFDFSTRRIPNVLTLSMVVLGITLHSIGAQWQGVGFALMGLFVGLLCFLPLYFFAALGAGDVKLLASVGALIGPNAVFLSAVLTLLVGGVFALAFIAWKGGLFVMARRYWSMFLSLAYLQPTYIAPEEGEAAGLRMPYAPAIACGTTLSFLL</sequence>
<feature type="transmembrane region" description="Helical" evidence="2">
    <location>
        <begin position="29"/>
        <end position="47"/>
    </location>
</feature>
<keyword evidence="2" id="KW-0472">Membrane</keyword>
<comment type="similarity">
    <text evidence="1">Belongs to the peptidase A24 family.</text>
</comment>
<proteinExistence type="inferred from homology"/>
<gene>
    <name evidence="4" type="ORF">DET50_101373</name>
</gene>
<dbReference type="PANTHER" id="PTHR30487:SF0">
    <property type="entry name" value="PREPILIN LEADER PEPTIDASE_N-METHYLTRANSFERASE-RELATED"/>
    <property type="match status" value="1"/>
</dbReference>
<dbReference type="PANTHER" id="PTHR30487">
    <property type="entry name" value="TYPE 4 PREPILIN-LIKE PROTEINS LEADER PEPTIDE-PROCESSING ENZYME"/>
    <property type="match status" value="1"/>
</dbReference>
<organism evidence="4 5">
    <name type="scientific">Marinobacter pelagius</name>
    <dbReference type="NCBI Taxonomy" id="379482"/>
    <lineage>
        <taxon>Bacteria</taxon>
        <taxon>Pseudomonadati</taxon>
        <taxon>Pseudomonadota</taxon>
        <taxon>Gammaproteobacteria</taxon>
        <taxon>Pseudomonadales</taxon>
        <taxon>Marinobacteraceae</taxon>
        <taxon>Marinobacter</taxon>
    </lineage>
</organism>
<comment type="caution">
    <text evidence="4">The sequence shown here is derived from an EMBL/GenBank/DDBJ whole genome shotgun (WGS) entry which is preliminary data.</text>
</comment>
<dbReference type="GO" id="GO:0004190">
    <property type="term" value="F:aspartic-type endopeptidase activity"/>
    <property type="evidence" value="ECO:0007669"/>
    <property type="project" value="InterPro"/>
</dbReference>